<dbReference type="PANTHER" id="PTHR42084:SF1">
    <property type="entry name" value="SERINE_THREONINE-PROTEIN KINASE PPK6"/>
    <property type="match status" value="1"/>
</dbReference>
<feature type="compositionally biased region" description="Polar residues" evidence="1">
    <location>
        <begin position="49"/>
        <end position="88"/>
    </location>
</feature>
<dbReference type="Proteomes" id="UP001174934">
    <property type="component" value="Unassembled WGS sequence"/>
</dbReference>
<proteinExistence type="predicted"/>
<accession>A0AA39XAY4</accession>
<protein>
    <submittedName>
        <fullName evidence="2">Uncharacterized protein</fullName>
    </submittedName>
</protein>
<dbReference type="AlphaFoldDB" id="A0AA39XAY4"/>
<feature type="compositionally biased region" description="Basic and acidic residues" evidence="1">
    <location>
        <begin position="297"/>
        <end position="306"/>
    </location>
</feature>
<dbReference type="PANTHER" id="PTHR42084">
    <property type="entry name" value="YALI0E26631P"/>
    <property type="match status" value="1"/>
</dbReference>
<feature type="region of interest" description="Disordered" evidence="1">
    <location>
        <begin position="172"/>
        <end position="331"/>
    </location>
</feature>
<feature type="compositionally biased region" description="Low complexity" evidence="1">
    <location>
        <begin position="37"/>
        <end position="48"/>
    </location>
</feature>
<organism evidence="2 3">
    <name type="scientific">Bombardia bombarda</name>
    <dbReference type="NCBI Taxonomy" id="252184"/>
    <lineage>
        <taxon>Eukaryota</taxon>
        <taxon>Fungi</taxon>
        <taxon>Dikarya</taxon>
        <taxon>Ascomycota</taxon>
        <taxon>Pezizomycotina</taxon>
        <taxon>Sordariomycetes</taxon>
        <taxon>Sordariomycetidae</taxon>
        <taxon>Sordariales</taxon>
        <taxon>Lasiosphaeriaceae</taxon>
        <taxon>Bombardia</taxon>
    </lineage>
</organism>
<feature type="region of interest" description="Disordered" evidence="1">
    <location>
        <begin position="1"/>
        <end position="147"/>
    </location>
</feature>
<dbReference type="EMBL" id="JAULSR010000002">
    <property type="protein sequence ID" value="KAK0630587.1"/>
    <property type="molecule type" value="Genomic_DNA"/>
</dbReference>
<feature type="region of interest" description="Disordered" evidence="1">
    <location>
        <begin position="347"/>
        <end position="375"/>
    </location>
</feature>
<feature type="compositionally biased region" description="Polar residues" evidence="1">
    <location>
        <begin position="14"/>
        <end position="28"/>
    </location>
</feature>
<evidence type="ECO:0000256" key="1">
    <source>
        <dbReference type="SAM" id="MobiDB-lite"/>
    </source>
</evidence>
<name>A0AA39XAY4_9PEZI</name>
<evidence type="ECO:0000313" key="3">
    <source>
        <dbReference type="Proteomes" id="UP001174934"/>
    </source>
</evidence>
<reference evidence="2" key="1">
    <citation type="submission" date="2023-06" db="EMBL/GenBank/DDBJ databases">
        <title>Genome-scale phylogeny and comparative genomics of the fungal order Sordariales.</title>
        <authorList>
            <consortium name="Lawrence Berkeley National Laboratory"/>
            <person name="Hensen N."/>
            <person name="Bonometti L."/>
            <person name="Westerberg I."/>
            <person name="Brannstrom I.O."/>
            <person name="Guillou S."/>
            <person name="Cros-Aarteil S."/>
            <person name="Calhoun S."/>
            <person name="Haridas S."/>
            <person name="Kuo A."/>
            <person name="Mondo S."/>
            <person name="Pangilinan J."/>
            <person name="Riley R."/>
            <person name="LaButti K."/>
            <person name="Andreopoulos B."/>
            <person name="Lipzen A."/>
            <person name="Chen C."/>
            <person name="Yanf M."/>
            <person name="Daum C."/>
            <person name="Ng V."/>
            <person name="Clum A."/>
            <person name="Steindorff A."/>
            <person name="Ohm R."/>
            <person name="Martin F."/>
            <person name="Silar P."/>
            <person name="Natvig D."/>
            <person name="Lalanne C."/>
            <person name="Gautier V."/>
            <person name="Ament-velasquez S.L."/>
            <person name="Kruys A."/>
            <person name="Hutchinson M.I."/>
            <person name="Powell A.J."/>
            <person name="Barry K."/>
            <person name="Miller A.N."/>
            <person name="Grigoriev I.V."/>
            <person name="Debuchy R."/>
            <person name="Gladieux P."/>
            <person name="Thoren M.H."/>
            <person name="Johannesson H."/>
        </authorList>
    </citation>
    <scope>NUCLEOTIDE SEQUENCE</scope>
    <source>
        <strain evidence="2">SMH3391-2</strain>
    </source>
</reference>
<feature type="compositionally biased region" description="Polar residues" evidence="1">
    <location>
        <begin position="244"/>
        <end position="264"/>
    </location>
</feature>
<feature type="compositionally biased region" description="Acidic residues" evidence="1">
    <location>
        <begin position="206"/>
        <end position="227"/>
    </location>
</feature>
<gene>
    <name evidence="2" type="ORF">B0T17DRAFT_507049</name>
</gene>
<sequence>MSADLFAAFDSAPQKPNSQQPQVQSNRIPVTAAAGDPFSFLSSPSTSTAQPQDNNRALQWPSLVQQTASPVSSWPTLPSAQAQSQNANVWGDLGDLAGLQSGPSLIGQKPVEKDEDEDGWGDFEVAPPEEPAQPPTVQVPRPDPGRTRIVRASTMDLMSNNLVDLMPTQPKLESWQERPSWEAPTKQKVSKRVAQNSDPSVLFDAADFDLQEPLDDDEDDDFGDFESDPVPTTHQGILAPAAKSITSSAPVSLNSGATAPTTRKQPPGLLLSNPTTKGNRPLYPQAPKSPYGSFQNRKPDPLKELRVSMPQGSEYPKETRAKSPSPVTAWPSVEDADGFGDEWAEFEDLPGDAAKPPPPTSSQPANGKKSIKTKKPTPFFVHNSALEKANNNAEIAPAGPPPTNIPPPSVLLSILPKLLDLATTSLLKPLTTQLPPASQHQVTAHPATVLFLRGHLALATVAARIVAGRKLRWRRDKFLMQGMAISAAGNKGGMKLAGVDKTQSAREDREAAEVVAVWEQQLGRLRAAVAAANSAAAAAAVGSKGGDGQLLRVPELTLNVSAHVVPMVATAPKPCVICGLRRDERIAKVDFDVEDSFGEWWVEFWGHRACKNFWVEHEGMLRQR</sequence>
<evidence type="ECO:0000313" key="2">
    <source>
        <dbReference type="EMBL" id="KAK0630587.1"/>
    </source>
</evidence>
<keyword evidence="3" id="KW-1185">Reference proteome</keyword>
<comment type="caution">
    <text evidence="2">The sequence shown here is derived from an EMBL/GenBank/DDBJ whole genome shotgun (WGS) entry which is preliminary data.</text>
</comment>